<reference evidence="5" key="2">
    <citation type="submission" date="2025-09" db="UniProtKB">
        <authorList>
            <consortium name="Ensembl"/>
        </authorList>
    </citation>
    <scope>IDENTIFICATION</scope>
</reference>
<organism evidence="5 6">
    <name type="scientific">Sander lucioperca</name>
    <name type="common">Pike-perch</name>
    <name type="synonym">Perca lucioperca</name>
    <dbReference type="NCBI Taxonomy" id="283035"/>
    <lineage>
        <taxon>Eukaryota</taxon>
        <taxon>Metazoa</taxon>
        <taxon>Chordata</taxon>
        <taxon>Craniata</taxon>
        <taxon>Vertebrata</taxon>
        <taxon>Euteleostomi</taxon>
        <taxon>Actinopterygii</taxon>
        <taxon>Neopterygii</taxon>
        <taxon>Teleostei</taxon>
        <taxon>Neoteleostei</taxon>
        <taxon>Acanthomorphata</taxon>
        <taxon>Eupercaria</taxon>
        <taxon>Perciformes</taxon>
        <taxon>Percoidei</taxon>
        <taxon>Percidae</taxon>
        <taxon>Luciopercinae</taxon>
        <taxon>Sander</taxon>
    </lineage>
</organism>
<evidence type="ECO:0000256" key="2">
    <source>
        <dbReference type="ARBA" id="ARBA00022737"/>
    </source>
</evidence>
<dbReference type="AlphaFoldDB" id="A0A8C9YP17"/>
<proteinExistence type="predicted"/>
<dbReference type="Proteomes" id="UP000694568">
    <property type="component" value="Unplaced"/>
</dbReference>
<feature type="signal peptide" evidence="3">
    <location>
        <begin position="1"/>
        <end position="22"/>
    </location>
</feature>
<keyword evidence="2" id="KW-0677">Repeat</keyword>
<dbReference type="InterPro" id="IPR048287">
    <property type="entry name" value="TSPN-like_N"/>
</dbReference>
<evidence type="ECO:0000256" key="3">
    <source>
        <dbReference type="SAM" id="SignalP"/>
    </source>
</evidence>
<evidence type="ECO:0000313" key="6">
    <source>
        <dbReference type="Proteomes" id="UP000694568"/>
    </source>
</evidence>
<sequence length="300" mass="33885">MICLLRWTVFLWTINFIPCTFGMSVNERPDGSCPPLSVEEHRFSDILDRPLEIQGFDLTEKFLLRKGTITEDLPSFRLGSSPLISQQSEVIFPNGLSGEYSLVTIFRVRRTTKKDRWYLWQIFDQSGGSQVSVVVDGGKKGVEFSFQGQLKNALRYTFKSRDLHALFDRQWHKLSISVQSNIVSIYMDCKLIESKQTDEKDSFDPSGRTLITTRVEDGRPVDVCFGCVFVPYSKHDKGRCLNGDISVSIQCEAMKTFNGTSPPLVTAQLPQMLSQPTSVSIDRCHCPAEKVQSIPPNKGL</sequence>
<evidence type="ECO:0000256" key="1">
    <source>
        <dbReference type="ARBA" id="ARBA00022729"/>
    </source>
</evidence>
<name>A0A8C9YP17_SANLU</name>
<keyword evidence="6" id="KW-1185">Reference proteome</keyword>
<dbReference type="GeneTree" id="ENSGT00940000170135"/>
<dbReference type="SMART" id="SM00210">
    <property type="entry name" value="TSPN"/>
    <property type="match status" value="1"/>
</dbReference>
<dbReference type="Gene3D" id="2.60.120.200">
    <property type="match status" value="1"/>
</dbReference>
<evidence type="ECO:0000259" key="4">
    <source>
        <dbReference type="SMART" id="SM00210"/>
    </source>
</evidence>
<protein>
    <recommendedName>
        <fullName evidence="4">Thrombospondin-like N-terminal domain-containing protein</fullName>
    </recommendedName>
</protein>
<evidence type="ECO:0000313" key="5">
    <source>
        <dbReference type="Ensembl" id="ENSSLUP00000028200.1"/>
    </source>
</evidence>
<dbReference type="InterPro" id="IPR013320">
    <property type="entry name" value="ConA-like_dom_sf"/>
</dbReference>
<dbReference type="SUPFAM" id="SSF49899">
    <property type="entry name" value="Concanavalin A-like lectins/glucanases"/>
    <property type="match status" value="1"/>
</dbReference>
<keyword evidence="1 3" id="KW-0732">Signal</keyword>
<feature type="chain" id="PRO_5034331671" description="Thrombospondin-like N-terminal domain-containing protein" evidence="3">
    <location>
        <begin position="23"/>
        <end position="300"/>
    </location>
</feature>
<dbReference type="Ensembl" id="ENSSLUT00000029105.1">
    <property type="protein sequence ID" value="ENSSLUP00000028200.1"/>
    <property type="gene ID" value="ENSSLUG00000012733.1"/>
</dbReference>
<reference evidence="5" key="1">
    <citation type="submission" date="2025-08" db="UniProtKB">
        <authorList>
            <consortium name="Ensembl"/>
        </authorList>
    </citation>
    <scope>IDENTIFICATION</scope>
</reference>
<feature type="domain" description="Thrombospondin-like N-terminal" evidence="4">
    <location>
        <begin position="49"/>
        <end position="226"/>
    </location>
</feature>
<accession>A0A8C9YP17</accession>